<evidence type="ECO:0000313" key="2">
    <source>
        <dbReference type="EMBL" id="AJJ35462.1"/>
    </source>
</evidence>
<gene>
    <name evidence="2" type="ORF">CH54_1397</name>
</gene>
<organism evidence="2 3">
    <name type="scientific">Yersinia rochesterensis</name>
    <dbReference type="NCBI Taxonomy" id="1604335"/>
    <lineage>
        <taxon>Bacteria</taxon>
        <taxon>Pseudomonadati</taxon>
        <taxon>Pseudomonadota</taxon>
        <taxon>Gammaproteobacteria</taxon>
        <taxon>Enterobacterales</taxon>
        <taxon>Yersiniaceae</taxon>
        <taxon>Yersinia</taxon>
    </lineage>
</organism>
<reference evidence="2 3" key="1">
    <citation type="journal article" date="2015" name="Genome Announc.">
        <title>Thirty-Two Complete Genome Assemblies of Nine Yersinia Species, Including Y. pestis, Y. pseudotuberculosis, and Y. enterocolitica.</title>
        <authorList>
            <person name="Johnson S.L."/>
            <person name="Daligault H.E."/>
            <person name="Davenport K.W."/>
            <person name="Jaissle J."/>
            <person name="Frey K.G."/>
            <person name="Ladner J.T."/>
            <person name="Broomall S.M."/>
            <person name="Bishop-Lilly K.A."/>
            <person name="Bruce D.C."/>
            <person name="Coyne S.R."/>
            <person name="Gibbons H.S."/>
            <person name="Lo C.C."/>
            <person name="Munk A.C."/>
            <person name="Rosenzweig C.N."/>
            <person name="Koroleva G.I."/>
            <person name="Palacios G.F."/>
            <person name="Redden C.L."/>
            <person name="Xu Y."/>
            <person name="Minogue T.D."/>
            <person name="Chain P.S."/>
        </authorList>
    </citation>
    <scope>NUCLEOTIDE SEQUENCE [LARGE SCALE GENOMIC DNA]</scope>
    <source>
        <strain evidence="2 3">Y231</strain>
    </source>
</reference>
<keyword evidence="1" id="KW-0472">Membrane</keyword>
<feature type="transmembrane region" description="Helical" evidence="1">
    <location>
        <begin position="35"/>
        <end position="54"/>
    </location>
</feature>
<keyword evidence="3" id="KW-1185">Reference proteome</keyword>
<accession>A0ABM5SLR6</accession>
<keyword evidence="1" id="KW-0812">Transmembrane</keyword>
<feature type="transmembrane region" description="Helical" evidence="1">
    <location>
        <begin position="6"/>
        <end position="23"/>
    </location>
</feature>
<protein>
    <submittedName>
        <fullName evidence="2">Membrane protein</fullName>
    </submittedName>
</protein>
<dbReference type="Proteomes" id="UP000031883">
    <property type="component" value="Chromosome"/>
</dbReference>
<sequence length="63" mass="7019">MGGISISQILAIIVLFFAFIFPMSRVFSKAGFHPAMCLLLLIPVVNVIALYYLAYAKWPNVNN</sequence>
<proteinExistence type="predicted"/>
<keyword evidence="1" id="KW-1133">Transmembrane helix</keyword>
<evidence type="ECO:0000256" key="1">
    <source>
        <dbReference type="SAM" id="Phobius"/>
    </source>
</evidence>
<name>A0ABM5SLR6_9GAMM</name>
<dbReference type="EMBL" id="CP009997">
    <property type="protein sequence ID" value="AJJ35462.1"/>
    <property type="molecule type" value="Genomic_DNA"/>
</dbReference>
<evidence type="ECO:0000313" key="3">
    <source>
        <dbReference type="Proteomes" id="UP000031883"/>
    </source>
</evidence>